<sequence>KCRHARVELGCSSPHKCFVKAKQLVESLTLKWGPLTDPPTDIPIPPMYEEDVGLNEQAKYFQPHLITKGYLSDAFRIYADGNECPDAYSPPDLDPTRRGQNNYNLYRWLEATAGAGVFYQKGDVRN</sequence>
<name>A0AA39TAN0_9AGAR</name>
<accession>A0AA39TAN0</accession>
<dbReference type="EMBL" id="JAUEPR010000020">
    <property type="protein sequence ID" value="KAK0476381.1"/>
    <property type="molecule type" value="Genomic_DNA"/>
</dbReference>
<reference evidence="1" key="1">
    <citation type="submission" date="2023-06" db="EMBL/GenBank/DDBJ databases">
        <authorList>
            <consortium name="Lawrence Berkeley National Laboratory"/>
            <person name="Ahrendt S."/>
            <person name="Sahu N."/>
            <person name="Indic B."/>
            <person name="Wong-Bajracharya J."/>
            <person name="Merenyi Z."/>
            <person name="Ke H.-M."/>
            <person name="Monk M."/>
            <person name="Kocsube S."/>
            <person name="Drula E."/>
            <person name="Lipzen A."/>
            <person name="Balint B."/>
            <person name="Henrissat B."/>
            <person name="Andreopoulos B."/>
            <person name="Martin F.M."/>
            <person name="Harder C.B."/>
            <person name="Rigling D."/>
            <person name="Ford K.L."/>
            <person name="Foster G.D."/>
            <person name="Pangilinan J."/>
            <person name="Papanicolaou A."/>
            <person name="Barry K."/>
            <person name="LaButti K."/>
            <person name="Viragh M."/>
            <person name="Koriabine M."/>
            <person name="Yan M."/>
            <person name="Riley R."/>
            <person name="Champramary S."/>
            <person name="Plett K.L."/>
            <person name="Tsai I.J."/>
            <person name="Slot J."/>
            <person name="Sipos G."/>
            <person name="Plett J."/>
            <person name="Nagy L.G."/>
            <person name="Grigoriev I.V."/>
        </authorList>
    </citation>
    <scope>NUCLEOTIDE SEQUENCE</scope>
    <source>
        <strain evidence="1">ICMP 16352</strain>
    </source>
</reference>
<evidence type="ECO:0000313" key="1">
    <source>
        <dbReference type="EMBL" id="KAK0476381.1"/>
    </source>
</evidence>
<proteinExistence type="predicted"/>
<evidence type="ECO:0000313" key="2">
    <source>
        <dbReference type="Proteomes" id="UP001175227"/>
    </source>
</evidence>
<gene>
    <name evidence="1" type="ORF">IW261DRAFT_1339633</name>
</gene>
<protein>
    <submittedName>
        <fullName evidence="1">Uncharacterized protein</fullName>
    </submittedName>
</protein>
<feature type="non-terminal residue" evidence="1">
    <location>
        <position position="1"/>
    </location>
</feature>
<dbReference type="Proteomes" id="UP001175227">
    <property type="component" value="Unassembled WGS sequence"/>
</dbReference>
<keyword evidence="2" id="KW-1185">Reference proteome</keyword>
<comment type="caution">
    <text evidence="1">The sequence shown here is derived from an EMBL/GenBank/DDBJ whole genome shotgun (WGS) entry which is preliminary data.</text>
</comment>
<organism evidence="1 2">
    <name type="scientific">Armillaria novae-zelandiae</name>
    <dbReference type="NCBI Taxonomy" id="153914"/>
    <lineage>
        <taxon>Eukaryota</taxon>
        <taxon>Fungi</taxon>
        <taxon>Dikarya</taxon>
        <taxon>Basidiomycota</taxon>
        <taxon>Agaricomycotina</taxon>
        <taxon>Agaricomycetes</taxon>
        <taxon>Agaricomycetidae</taxon>
        <taxon>Agaricales</taxon>
        <taxon>Marasmiineae</taxon>
        <taxon>Physalacriaceae</taxon>
        <taxon>Armillaria</taxon>
    </lineage>
</organism>
<dbReference type="AlphaFoldDB" id="A0AA39TAN0"/>